<dbReference type="SUPFAM" id="SSF47954">
    <property type="entry name" value="Cyclin-like"/>
    <property type="match status" value="2"/>
</dbReference>
<dbReference type="GO" id="GO:0005634">
    <property type="term" value="C:nucleus"/>
    <property type="evidence" value="ECO:0007669"/>
    <property type="project" value="TreeGrafter"/>
</dbReference>
<accession>A0A098EAR8</accession>
<dbReference type="Pfam" id="PF08271">
    <property type="entry name" value="Zn_Ribbon_TF"/>
    <property type="match status" value="1"/>
</dbReference>
<dbReference type="PROSITE" id="PS00782">
    <property type="entry name" value="TFIIB"/>
    <property type="match status" value="1"/>
</dbReference>
<protein>
    <recommendedName>
        <fullName evidence="2">Transcription initiation factor IIB</fullName>
    </recommendedName>
</protein>
<dbReference type="GO" id="GO:0003743">
    <property type="term" value="F:translation initiation factor activity"/>
    <property type="evidence" value="ECO:0007669"/>
    <property type="project" value="UniProtKB-KW"/>
</dbReference>
<proteinExistence type="inferred from homology"/>
<comment type="similarity">
    <text evidence="1">Belongs to the TFIIB family.</text>
</comment>
<dbReference type="PANTHER" id="PTHR11618">
    <property type="entry name" value="TRANSCRIPTION INITIATION FACTOR IIB-RELATED"/>
    <property type="match status" value="1"/>
</dbReference>
<evidence type="ECO:0000256" key="3">
    <source>
        <dbReference type="ARBA" id="ARBA00022737"/>
    </source>
</evidence>
<dbReference type="GO" id="GO:0070897">
    <property type="term" value="P:transcription preinitiation complex assembly"/>
    <property type="evidence" value="ECO:0007669"/>
    <property type="project" value="InterPro"/>
</dbReference>
<evidence type="ECO:0000256" key="1">
    <source>
        <dbReference type="ARBA" id="ARBA00010857"/>
    </source>
</evidence>
<dbReference type="AlphaFoldDB" id="A0A098EAR8"/>
<dbReference type="InterPro" id="IPR036915">
    <property type="entry name" value="Cyclin-like_sf"/>
</dbReference>
<dbReference type="Gene3D" id="1.10.472.170">
    <property type="match status" value="1"/>
</dbReference>
<dbReference type="Pfam" id="PF00382">
    <property type="entry name" value="TFIIB"/>
    <property type="match status" value="2"/>
</dbReference>
<dbReference type="PROSITE" id="PS51134">
    <property type="entry name" value="ZF_TFIIB"/>
    <property type="match status" value="1"/>
</dbReference>
<dbReference type="InterPro" id="IPR000812">
    <property type="entry name" value="TFIIB"/>
</dbReference>
<evidence type="ECO:0000313" key="7">
    <source>
        <dbReference type="EMBL" id="CEG12100.1"/>
    </source>
</evidence>
<keyword evidence="7" id="KW-0648">Protein biosynthesis</keyword>
<dbReference type="PRINTS" id="PR00685">
    <property type="entry name" value="TIFACTORIIB"/>
</dbReference>
<gene>
    <name evidence="7" type="ORF">MSIBF_A1940004</name>
</gene>
<keyword evidence="3" id="KW-0677">Repeat</keyword>
<keyword evidence="7" id="KW-0396">Initiation factor</keyword>
<dbReference type="SUPFAM" id="SSF57783">
    <property type="entry name" value="Zinc beta-ribbon"/>
    <property type="match status" value="1"/>
</dbReference>
<sequence length="360" mass="40836">MEESNKKMVEKLKESESDVLGLEQLRDKSLKTHKPATEEKKDEENYVYRYVCPNCKSSLIVTDKKHGEIRCDKCGMILEEQIISPEKEWRTFNDDVSGIQRANGSTKDSLWDKGLSTKVGVGHTDTYGVPIPTRTKITQSRINKLQNRNKLVNTKDRNFVLVLSKVDRVLNNLSIGNNMEYMKDECAHIYKNAMEKELTKGKNYQGMAAAVIYVLCKVHKIPFQFIDICKAADVTRQLAWKYIKNMQPVIAEMSSDKVNTIPEDKSQNNVNNGIRSIPEDYLGKFADRWNLPPDVETKAGEILKSVVEKGILSGRSPAGFAAAALYLAAKEKNMKVKLSLIKEVKYLTLKNKIKLLENSL</sequence>
<dbReference type="GO" id="GO:0097550">
    <property type="term" value="C:transcription preinitiation complex"/>
    <property type="evidence" value="ECO:0007669"/>
    <property type="project" value="TreeGrafter"/>
</dbReference>
<dbReference type="EMBL" id="CCXY01000106">
    <property type="protein sequence ID" value="CEG12100.1"/>
    <property type="molecule type" value="Genomic_DNA"/>
</dbReference>
<dbReference type="Gene3D" id="1.10.472.10">
    <property type="entry name" value="Cyclin-like"/>
    <property type="match status" value="1"/>
</dbReference>
<dbReference type="PANTHER" id="PTHR11618:SF13">
    <property type="entry name" value="TRANSCRIPTION INITIATION FACTOR IIB"/>
    <property type="match status" value="1"/>
</dbReference>
<dbReference type="GO" id="GO:0017025">
    <property type="term" value="F:TBP-class protein binding"/>
    <property type="evidence" value="ECO:0007669"/>
    <property type="project" value="InterPro"/>
</dbReference>
<keyword evidence="5" id="KW-0804">Transcription</keyword>
<dbReference type="InterPro" id="IPR023486">
    <property type="entry name" value="TFIIB_CS"/>
</dbReference>
<feature type="domain" description="TFIIB-type" evidence="6">
    <location>
        <begin position="48"/>
        <end position="79"/>
    </location>
</feature>
<reference evidence="7" key="1">
    <citation type="submission" date="2014-09" db="EMBL/GenBank/DDBJ databases">
        <authorList>
            <person name="Probst J Alexander"/>
        </authorList>
    </citation>
    <scope>NUCLEOTIDE SEQUENCE</scope>
</reference>
<evidence type="ECO:0000256" key="4">
    <source>
        <dbReference type="ARBA" id="ARBA00023015"/>
    </source>
</evidence>
<evidence type="ECO:0000259" key="6">
    <source>
        <dbReference type="PROSITE" id="PS51134"/>
    </source>
</evidence>
<keyword evidence="4" id="KW-0805">Transcription regulation</keyword>
<dbReference type="InterPro" id="IPR013150">
    <property type="entry name" value="TFIIB_cyclin"/>
</dbReference>
<evidence type="ECO:0000256" key="5">
    <source>
        <dbReference type="ARBA" id="ARBA00023163"/>
    </source>
</evidence>
<name>A0A098EAR8_9ZZZZ</name>
<dbReference type="InterPro" id="IPR013137">
    <property type="entry name" value="Znf_TFIIB"/>
</dbReference>
<evidence type="ECO:0000256" key="2">
    <source>
        <dbReference type="ARBA" id="ARBA00013932"/>
    </source>
</evidence>
<organism evidence="7">
    <name type="scientific">groundwater metagenome</name>
    <dbReference type="NCBI Taxonomy" id="717931"/>
    <lineage>
        <taxon>unclassified sequences</taxon>
        <taxon>metagenomes</taxon>
        <taxon>ecological metagenomes</taxon>
    </lineage>
</organism>